<dbReference type="RefSeq" id="WP_106010829.1">
    <property type="nucleotide sequence ID" value="NZ_JALCPJ010000057.1"/>
</dbReference>
<name>A0A2T0BAQ8_9CLOT</name>
<accession>A0A2T0BAQ8</accession>
<keyword evidence="2" id="KW-1185">Reference proteome</keyword>
<dbReference type="EMBL" id="PVXP01000081">
    <property type="protein sequence ID" value="PRR80897.1"/>
    <property type="molecule type" value="Genomic_DNA"/>
</dbReference>
<evidence type="ECO:0000313" key="1">
    <source>
        <dbReference type="EMBL" id="PRR80897.1"/>
    </source>
</evidence>
<organism evidence="1 2">
    <name type="scientific">Clostridium luticellarii</name>
    <dbReference type="NCBI Taxonomy" id="1691940"/>
    <lineage>
        <taxon>Bacteria</taxon>
        <taxon>Bacillati</taxon>
        <taxon>Bacillota</taxon>
        <taxon>Clostridia</taxon>
        <taxon>Eubacteriales</taxon>
        <taxon>Clostridiaceae</taxon>
        <taxon>Clostridium</taxon>
    </lineage>
</organism>
<proteinExistence type="predicted"/>
<protein>
    <submittedName>
        <fullName evidence="1">Uncharacterized protein</fullName>
    </submittedName>
</protein>
<dbReference type="AlphaFoldDB" id="A0A2T0BAQ8"/>
<dbReference type="OrthoDB" id="1908050at2"/>
<sequence length="99" mass="10318">MAALPVDFDTPQTASGQLVTVTGTVPAGSSFVEAVQLDVLRADSSHEYFSIATIYDNSAGTTPLDVNDTLNLAIVPKLETGETVTLTSYGALKAQIVQS</sequence>
<evidence type="ECO:0000313" key="2">
    <source>
        <dbReference type="Proteomes" id="UP000237798"/>
    </source>
</evidence>
<reference evidence="1 2" key="1">
    <citation type="submission" date="2018-03" db="EMBL/GenBank/DDBJ databases">
        <title>Genome sequence of Clostridium luticellarii DSM 29923.</title>
        <authorList>
            <person name="Poehlein A."/>
            <person name="Daniel R."/>
        </authorList>
    </citation>
    <scope>NUCLEOTIDE SEQUENCE [LARGE SCALE GENOMIC DNA]</scope>
    <source>
        <strain evidence="1 2">DSM 29923</strain>
    </source>
</reference>
<comment type="caution">
    <text evidence="1">The sequence shown here is derived from an EMBL/GenBank/DDBJ whole genome shotgun (WGS) entry which is preliminary data.</text>
</comment>
<dbReference type="Proteomes" id="UP000237798">
    <property type="component" value="Unassembled WGS sequence"/>
</dbReference>
<gene>
    <name evidence="1" type="ORF">CLLU_32840</name>
</gene>